<dbReference type="PANTHER" id="PTHR43355">
    <property type="entry name" value="FLAVIN REDUCTASE (NADPH)"/>
    <property type="match status" value="1"/>
</dbReference>
<proteinExistence type="predicted"/>
<evidence type="ECO:0000313" key="2">
    <source>
        <dbReference type="EMBL" id="MFC3513364.1"/>
    </source>
</evidence>
<keyword evidence="3" id="KW-1185">Reference proteome</keyword>
<dbReference type="InterPro" id="IPR051606">
    <property type="entry name" value="Polyketide_Oxido-like"/>
</dbReference>
<dbReference type="EMBL" id="JBHRWI010000029">
    <property type="protein sequence ID" value="MFC3513364.1"/>
    <property type="molecule type" value="Genomic_DNA"/>
</dbReference>
<name>A0ABV7QM03_9PSEU</name>
<dbReference type="InterPro" id="IPR016040">
    <property type="entry name" value="NAD(P)-bd_dom"/>
</dbReference>
<accession>A0ABV7QM03</accession>
<dbReference type="Pfam" id="PF13460">
    <property type="entry name" value="NAD_binding_10"/>
    <property type="match status" value="1"/>
</dbReference>
<protein>
    <submittedName>
        <fullName evidence="2">NAD(P)-dependent oxidoreductase</fullName>
    </submittedName>
</protein>
<comment type="caution">
    <text evidence="2">The sequence shown here is derived from an EMBL/GenBank/DDBJ whole genome shotgun (WGS) entry which is preliminary data.</text>
</comment>
<evidence type="ECO:0000313" key="3">
    <source>
        <dbReference type="Proteomes" id="UP001595764"/>
    </source>
</evidence>
<dbReference type="PANTHER" id="PTHR43355:SF2">
    <property type="entry name" value="FLAVIN REDUCTASE (NADPH)"/>
    <property type="match status" value="1"/>
</dbReference>
<dbReference type="RefSeq" id="WP_377868174.1">
    <property type="nucleotide sequence ID" value="NZ_JBHMAY010000004.1"/>
</dbReference>
<dbReference type="InterPro" id="IPR036291">
    <property type="entry name" value="NAD(P)-bd_dom_sf"/>
</dbReference>
<organism evidence="2 3">
    <name type="scientific">Amycolatopsis halotolerans</name>
    <dbReference type="NCBI Taxonomy" id="330083"/>
    <lineage>
        <taxon>Bacteria</taxon>
        <taxon>Bacillati</taxon>
        <taxon>Actinomycetota</taxon>
        <taxon>Actinomycetes</taxon>
        <taxon>Pseudonocardiales</taxon>
        <taxon>Pseudonocardiaceae</taxon>
        <taxon>Amycolatopsis</taxon>
    </lineage>
</organism>
<gene>
    <name evidence="2" type="ORF">ACFORO_24560</name>
</gene>
<dbReference type="Gene3D" id="3.40.50.720">
    <property type="entry name" value="NAD(P)-binding Rossmann-like Domain"/>
    <property type="match status" value="1"/>
</dbReference>
<dbReference type="SUPFAM" id="SSF51735">
    <property type="entry name" value="NAD(P)-binding Rossmann-fold domains"/>
    <property type="match status" value="1"/>
</dbReference>
<reference evidence="3" key="1">
    <citation type="journal article" date="2019" name="Int. J. Syst. Evol. Microbiol.">
        <title>The Global Catalogue of Microorganisms (GCM) 10K type strain sequencing project: providing services to taxonomists for standard genome sequencing and annotation.</title>
        <authorList>
            <consortium name="The Broad Institute Genomics Platform"/>
            <consortium name="The Broad Institute Genome Sequencing Center for Infectious Disease"/>
            <person name="Wu L."/>
            <person name="Ma J."/>
        </authorList>
    </citation>
    <scope>NUCLEOTIDE SEQUENCE [LARGE SCALE GENOMIC DNA]</scope>
    <source>
        <strain evidence="3">CGMCC 4.7682</strain>
    </source>
</reference>
<evidence type="ECO:0000259" key="1">
    <source>
        <dbReference type="Pfam" id="PF13460"/>
    </source>
</evidence>
<sequence>MPTMSKIVIFGAGGRAGRQAVAEARRRGHEVTAVVRDPSRYPDLADVVAGDVTDEADVAALAAGHDAVINAAAVYGEGTDPHAFFTDAARALVTGLPQARLVAVGLSALLPAADGTPVLDSIPAEFRPFCLAHAAGLEVLRAEGTGLDWVYVSPVGDFDHDGERTGRYEIGEHGDLSAKISYADFAVALLDEIENPRHLRVHLAVA</sequence>
<feature type="domain" description="NAD(P)-binding" evidence="1">
    <location>
        <begin position="11"/>
        <end position="196"/>
    </location>
</feature>
<dbReference type="Proteomes" id="UP001595764">
    <property type="component" value="Unassembled WGS sequence"/>
</dbReference>